<organism evidence="5 6">
    <name type="scientific">Thalassotalea profundi</name>
    <dbReference type="NCBI Taxonomy" id="2036687"/>
    <lineage>
        <taxon>Bacteria</taxon>
        <taxon>Pseudomonadati</taxon>
        <taxon>Pseudomonadota</taxon>
        <taxon>Gammaproteobacteria</taxon>
        <taxon>Alteromonadales</taxon>
        <taxon>Colwelliaceae</taxon>
        <taxon>Thalassotalea</taxon>
    </lineage>
</organism>
<protein>
    <recommendedName>
        <fullName evidence="7">Polysaccharide export protein</fullName>
    </recommendedName>
</protein>
<dbReference type="PANTHER" id="PTHR33619">
    <property type="entry name" value="POLYSACCHARIDE EXPORT PROTEIN GFCE-RELATED"/>
    <property type="match status" value="1"/>
</dbReference>
<dbReference type="InterPro" id="IPR049712">
    <property type="entry name" value="Poly_export"/>
</dbReference>
<proteinExistence type="predicted"/>
<keyword evidence="6" id="KW-1185">Reference proteome</keyword>
<dbReference type="Pfam" id="PF02563">
    <property type="entry name" value="Poly_export"/>
    <property type="match status" value="1"/>
</dbReference>
<dbReference type="Gene3D" id="3.30.1950.10">
    <property type="entry name" value="wza like domain"/>
    <property type="match status" value="1"/>
</dbReference>
<evidence type="ECO:0000313" key="5">
    <source>
        <dbReference type="EMBL" id="GHF02605.1"/>
    </source>
</evidence>
<dbReference type="RefSeq" id="WP_189379617.1">
    <property type="nucleotide sequence ID" value="NZ_BNAH01000021.1"/>
</dbReference>
<sequence length="173" mass="18976">MKKIKTFSALILTLISFYGFSSSYTLGSGDQIEITVYGEPDLTTKVKIDKSGIISFPFIGDIQVIGTTTKLLEKHIYEGLLGDYLIEPQVTVSVVSYRPFFIHGQVKRPGGYPFQDDLTLDKAIALAGGLANRASSSDWKITRIVDGSTTTINATVSTLILPDDIIKIEQSFF</sequence>
<comment type="caution">
    <text evidence="5">The sequence shown here is derived from an EMBL/GenBank/DDBJ whole genome shotgun (WGS) entry which is preliminary data.</text>
</comment>
<dbReference type="PANTHER" id="PTHR33619:SF3">
    <property type="entry name" value="POLYSACCHARIDE EXPORT PROTEIN GFCE-RELATED"/>
    <property type="match status" value="1"/>
</dbReference>
<feature type="chain" id="PRO_5046691729" description="Polysaccharide export protein" evidence="2">
    <location>
        <begin position="28"/>
        <end position="173"/>
    </location>
</feature>
<evidence type="ECO:0000256" key="2">
    <source>
        <dbReference type="SAM" id="SignalP"/>
    </source>
</evidence>
<dbReference type="Pfam" id="PF10531">
    <property type="entry name" value="SLBB"/>
    <property type="match status" value="1"/>
</dbReference>
<evidence type="ECO:0000259" key="4">
    <source>
        <dbReference type="Pfam" id="PF10531"/>
    </source>
</evidence>
<evidence type="ECO:0000259" key="3">
    <source>
        <dbReference type="Pfam" id="PF02563"/>
    </source>
</evidence>
<name>A0ABQ3J359_9GAMM</name>
<evidence type="ECO:0000313" key="6">
    <source>
        <dbReference type="Proteomes" id="UP000626370"/>
    </source>
</evidence>
<dbReference type="Proteomes" id="UP000626370">
    <property type="component" value="Unassembled WGS sequence"/>
</dbReference>
<evidence type="ECO:0008006" key="7">
    <source>
        <dbReference type="Google" id="ProtNLM"/>
    </source>
</evidence>
<dbReference type="InterPro" id="IPR019554">
    <property type="entry name" value="Soluble_ligand-bd"/>
</dbReference>
<evidence type="ECO:0000256" key="1">
    <source>
        <dbReference type="ARBA" id="ARBA00022729"/>
    </source>
</evidence>
<dbReference type="EMBL" id="BNAH01000021">
    <property type="protein sequence ID" value="GHF02605.1"/>
    <property type="molecule type" value="Genomic_DNA"/>
</dbReference>
<feature type="domain" description="Polysaccharide export protein N-terminal" evidence="3">
    <location>
        <begin position="22"/>
        <end position="94"/>
    </location>
</feature>
<feature type="signal peptide" evidence="2">
    <location>
        <begin position="1"/>
        <end position="27"/>
    </location>
</feature>
<dbReference type="InterPro" id="IPR003715">
    <property type="entry name" value="Poly_export_N"/>
</dbReference>
<keyword evidence="1 2" id="KW-0732">Signal</keyword>
<gene>
    <name evidence="5" type="ORF">GCM10011501_34940</name>
</gene>
<accession>A0ABQ3J359</accession>
<feature type="domain" description="Soluble ligand binding" evidence="4">
    <location>
        <begin position="100"/>
        <end position="149"/>
    </location>
</feature>
<reference evidence="6" key="1">
    <citation type="journal article" date="2019" name="Int. J. Syst. Evol. Microbiol.">
        <title>The Global Catalogue of Microorganisms (GCM) 10K type strain sequencing project: providing services to taxonomists for standard genome sequencing and annotation.</title>
        <authorList>
            <consortium name="The Broad Institute Genomics Platform"/>
            <consortium name="The Broad Institute Genome Sequencing Center for Infectious Disease"/>
            <person name="Wu L."/>
            <person name="Ma J."/>
        </authorList>
    </citation>
    <scope>NUCLEOTIDE SEQUENCE [LARGE SCALE GENOMIC DNA]</scope>
    <source>
        <strain evidence="6">CGMCC 1.15922</strain>
    </source>
</reference>